<dbReference type="GO" id="GO:0008168">
    <property type="term" value="F:methyltransferase activity"/>
    <property type="evidence" value="ECO:0007669"/>
    <property type="project" value="UniProtKB-KW"/>
</dbReference>
<feature type="domain" description="Methyltransferase type 11" evidence="1">
    <location>
        <begin position="60"/>
        <end position="158"/>
    </location>
</feature>
<gene>
    <name evidence="2" type="ORF">HHX25_02460</name>
</gene>
<dbReference type="CDD" id="cd02440">
    <property type="entry name" value="AdoMet_MTases"/>
    <property type="match status" value="1"/>
</dbReference>
<evidence type="ECO:0000313" key="3">
    <source>
        <dbReference type="Proteomes" id="UP000746690"/>
    </source>
</evidence>
<dbReference type="InterPro" id="IPR013216">
    <property type="entry name" value="Methyltransf_11"/>
</dbReference>
<sequence length="285" mass="32750">MTWEETIIKIRKENDYKDLVAQAYFEEDLKLNVERFSKSKEYKETQKLIVRYAPNAKSILDIGCGNGISAISFALQGYQVTAVEPDESETVGAGAIKKLKTAYKLDNLDVFEAFAEDINFANNSFDIVYIRQAMHHANNLDKFVAECVRVLKPNGLLLTIRDHVIFNDNDKQCFLKNHPLHKFYGGENAYKPEAYRSAIKNAGAIIKKELKYFDSVINYFPLTDIEIKAIGDTEIKDQKKKLYNKIGALSKIPFVWNLYVILRGYRAPNENKIPGRMYSYIAYKK</sequence>
<dbReference type="SUPFAM" id="SSF53335">
    <property type="entry name" value="S-adenosyl-L-methionine-dependent methyltransferases"/>
    <property type="match status" value="1"/>
</dbReference>
<dbReference type="GO" id="GO:0032259">
    <property type="term" value="P:methylation"/>
    <property type="evidence" value="ECO:0007669"/>
    <property type="project" value="UniProtKB-KW"/>
</dbReference>
<dbReference type="RefSeq" id="WP_169669723.1">
    <property type="nucleotide sequence ID" value="NZ_JABBHF010000001.1"/>
</dbReference>
<reference evidence="2 3" key="1">
    <citation type="submission" date="2020-04" db="EMBL/GenBank/DDBJ databases">
        <title>A Flavivirga sp. nov.</title>
        <authorList>
            <person name="Sun X."/>
        </authorList>
    </citation>
    <scope>NUCLEOTIDE SEQUENCE [LARGE SCALE GENOMIC DNA]</scope>
    <source>
        <strain evidence="2 3">Y03</strain>
    </source>
</reference>
<evidence type="ECO:0000313" key="2">
    <source>
        <dbReference type="EMBL" id="NMH86358.1"/>
    </source>
</evidence>
<keyword evidence="2" id="KW-0808">Transferase</keyword>
<keyword evidence="3" id="KW-1185">Reference proteome</keyword>
<dbReference type="PANTHER" id="PTHR43591">
    <property type="entry name" value="METHYLTRANSFERASE"/>
    <property type="match status" value="1"/>
</dbReference>
<keyword evidence="2" id="KW-0489">Methyltransferase</keyword>
<dbReference type="Proteomes" id="UP000746690">
    <property type="component" value="Unassembled WGS sequence"/>
</dbReference>
<dbReference type="Gene3D" id="3.40.50.150">
    <property type="entry name" value="Vaccinia Virus protein VP39"/>
    <property type="match status" value="1"/>
</dbReference>
<dbReference type="InterPro" id="IPR029063">
    <property type="entry name" value="SAM-dependent_MTases_sf"/>
</dbReference>
<proteinExistence type="predicted"/>
<dbReference type="EMBL" id="JABBHF010000001">
    <property type="protein sequence ID" value="NMH86358.1"/>
    <property type="molecule type" value="Genomic_DNA"/>
</dbReference>
<comment type="caution">
    <text evidence="2">The sequence shown here is derived from an EMBL/GenBank/DDBJ whole genome shotgun (WGS) entry which is preliminary data.</text>
</comment>
<dbReference type="Pfam" id="PF08241">
    <property type="entry name" value="Methyltransf_11"/>
    <property type="match status" value="1"/>
</dbReference>
<organism evidence="2 3">
    <name type="scientific">Flavivirga algicola</name>
    <dbReference type="NCBI Taxonomy" id="2729136"/>
    <lineage>
        <taxon>Bacteria</taxon>
        <taxon>Pseudomonadati</taxon>
        <taxon>Bacteroidota</taxon>
        <taxon>Flavobacteriia</taxon>
        <taxon>Flavobacteriales</taxon>
        <taxon>Flavobacteriaceae</taxon>
        <taxon>Flavivirga</taxon>
    </lineage>
</organism>
<accession>A0ABX1RUH7</accession>
<protein>
    <submittedName>
        <fullName evidence="2">Class I SAM-dependent methyltransferase</fullName>
    </submittedName>
</protein>
<name>A0ABX1RUH7_9FLAO</name>
<evidence type="ECO:0000259" key="1">
    <source>
        <dbReference type="Pfam" id="PF08241"/>
    </source>
</evidence>